<dbReference type="InterPro" id="IPR001810">
    <property type="entry name" value="F-box_dom"/>
</dbReference>
<feature type="domain" description="F-box" evidence="1">
    <location>
        <begin position="7"/>
        <end position="72"/>
    </location>
</feature>
<dbReference type="Gene3D" id="1.20.1280.50">
    <property type="match status" value="1"/>
</dbReference>
<proteinExistence type="predicted"/>
<name>A0ABR2ZBK0_9AGAR</name>
<dbReference type="SUPFAM" id="SSF81383">
    <property type="entry name" value="F-box domain"/>
    <property type="match status" value="1"/>
</dbReference>
<accession>A0ABR2ZBK0</accession>
<sequence length="461" mass="52162">MPQSNYKLPPELLTKIFSFSLDTPQGATALFDTSSDTLPLNSSIDPWAVSQVCQYWRELVLNTPSLWSFVSFDETVTGLHRLELQLQRAASQLLTIVIRTTNPRSTLIQPFILSLCPLSSTWRHLYIDLEPDVFFPSMSSIRGRLQLLESLHINLKVIGGIHHNFDCFEIAPKLQTLMFSPGLKHSPDEVGRIKLPYEQIIHYHWKGGPNSHRSVFLTSVLFGTAISNVVKCARFDLHPNTMHFYCGLQAMNVSTDILDQVAATFNHLAEIELRVTEGSPLGISLVLPFIRLPFPTLEKLTIPSSGLDQTILSAFLTLPHHQPLTYLSICRVEMPPNELHTLLSYLPLLETLCFGVFSGISDTYLALFHPHQPRAVVPHLRQLSLLPTEGFSSSYSEENLLDILERRWRISESDMGTALGSSYLQLLSVKLDRKRIENQFARERLDQLLAEGLIVEPMRKN</sequence>
<comment type="caution">
    <text evidence="2">The sequence shown here is derived from an EMBL/GenBank/DDBJ whole genome shotgun (WGS) entry which is preliminary data.</text>
</comment>
<dbReference type="Proteomes" id="UP001437256">
    <property type="component" value="Unassembled WGS sequence"/>
</dbReference>
<organism evidence="2 3">
    <name type="scientific">Marasmius tenuissimus</name>
    <dbReference type="NCBI Taxonomy" id="585030"/>
    <lineage>
        <taxon>Eukaryota</taxon>
        <taxon>Fungi</taxon>
        <taxon>Dikarya</taxon>
        <taxon>Basidiomycota</taxon>
        <taxon>Agaricomycotina</taxon>
        <taxon>Agaricomycetes</taxon>
        <taxon>Agaricomycetidae</taxon>
        <taxon>Agaricales</taxon>
        <taxon>Marasmiineae</taxon>
        <taxon>Marasmiaceae</taxon>
        <taxon>Marasmius</taxon>
    </lineage>
</organism>
<gene>
    <name evidence="2" type="ORF">AAF712_014666</name>
</gene>
<dbReference type="Pfam" id="PF12937">
    <property type="entry name" value="F-box-like"/>
    <property type="match status" value="1"/>
</dbReference>
<evidence type="ECO:0000313" key="3">
    <source>
        <dbReference type="Proteomes" id="UP001437256"/>
    </source>
</evidence>
<evidence type="ECO:0000313" key="2">
    <source>
        <dbReference type="EMBL" id="KAL0058640.1"/>
    </source>
</evidence>
<reference evidence="2 3" key="1">
    <citation type="submission" date="2024-05" db="EMBL/GenBank/DDBJ databases">
        <title>A draft genome resource for the thread blight pathogen Marasmius tenuissimus strain MS-2.</title>
        <authorList>
            <person name="Yulfo-Soto G.E."/>
            <person name="Baruah I.K."/>
            <person name="Amoako-Attah I."/>
            <person name="Bukari Y."/>
            <person name="Meinhardt L.W."/>
            <person name="Bailey B.A."/>
            <person name="Cohen S.P."/>
        </authorList>
    </citation>
    <scope>NUCLEOTIDE SEQUENCE [LARGE SCALE GENOMIC DNA]</scope>
    <source>
        <strain evidence="2 3">MS-2</strain>
    </source>
</reference>
<dbReference type="EMBL" id="JBBXMP010000291">
    <property type="protein sequence ID" value="KAL0058640.1"/>
    <property type="molecule type" value="Genomic_DNA"/>
</dbReference>
<dbReference type="InterPro" id="IPR036047">
    <property type="entry name" value="F-box-like_dom_sf"/>
</dbReference>
<evidence type="ECO:0000259" key="1">
    <source>
        <dbReference type="Pfam" id="PF12937"/>
    </source>
</evidence>
<keyword evidence="3" id="KW-1185">Reference proteome</keyword>
<protein>
    <recommendedName>
        <fullName evidence="1">F-box domain-containing protein</fullName>
    </recommendedName>
</protein>